<dbReference type="Pfam" id="PF11187">
    <property type="entry name" value="Mbeg1-like"/>
    <property type="match status" value="1"/>
</dbReference>
<dbReference type="SUPFAM" id="SSF53474">
    <property type="entry name" value="alpha/beta-Hydrolases"/>
    <property type="match status" value="1"/>
</dbReference>
<evidence type="ECO:0008006" key="3">
    <source>
        <dbReference type="Google" id="ProtNLM"/>
    </source>
</evidence>
<dbReference type="InterPro" id="IPR024499">
    <property type="entry name" value="Mbeg1-like"/>
</dbReference>
<evidence type="ECO:0000313" key="1">
    <source>
        <dbReference type="EMBL" id="MBB6040147.1"/>
    </source>
</evidence>
<protein>
    <recommendedName>
        <fullName evidence="3">DUF2974 domain-containing protein</fullName>
    </recommendedName>
</protein>
<dbReference type="Proteomes" id="UP000522163">
    <property type="component" value="Unassembled WGS sequence"/>
</dbReference>
<dbReference type="EMBL" id="JACHHH010000001">
    <property type="protein sequence ID" value="MBB6040147.1"/>
    <property type="molecule type" value="Genomic_DNA"/>
</dbReference>
<dbReference type="GeneID" id="85013682"/>
<accession>A0A7W9SDG9</accession>
<evidence type="ECO:0000313" key="2">
    <source>
        <dbReference type="Proteomes" id="UP000522163"/>
    </source>
</evidence>
<dbReference type="RefSeq" id="WP_183681546.1">
    <property type="nucleotide sequence ID" value="NZ_JACHHH010000001.1"/>
</dbReference>
<organism evidence="1 2">
    <name type="scientific">Oribacterium sinus</name>
    <dbReference type="NCBI Taxonomy" id="237576"/>
    <lineage>
        <taxon>Bacteria</taxon>
        <taxon>Bacillati</taxon>
        <taxon>Bacillota</taxon>
        <taxon>Clostridia</taxon>
        <taxon>Lachnospirales</taxon>
        <taxon>Lachnospiraceae</taxon>
        <taxon>Oribacterium</taxon>
    </lineage>
</organism>
<proteinExistence type="predicted"/>
<sequence length="406" mass="45598">MELLDYLAWRNDVPLSLSPFNEVDNVIFSYLSYIEFGKLLEKGDGFFDLKEQYEHFCEKHSMEEIKTAGQFTERAPLLLQKMMEGPRFQDTKVGYYVKDFDKDTVKQFAALCFLLPDGTHYVSFRGTDETITGWREDFLMSCQSETAGSKEAVSYFNKVAKALEGKFILGGHSKGGNFAMYAAAFCEPEHKERIVQVYNNDGPGFREEIIQSPEFQEILPKILTVAPQSSIIGQLLSNPAEQHVIHSTAKGILQHDAMTWEAEKDSLVSSELDELSEYTKTTLGSWLESMDDETRESLCTTAFSLIESTKSETFIEFSGNLMKNMETIWKEMGKLPEDKKKEIMNALSKLIESSKEAAVSQIKSGGQTVISQLQSSGQALLSQMQTGSHAAISQVMGKTKEEGEKV</sequence>
<name>A0A7W9SDG9_9FIRM</name>
<gene>
    <name evidence="1" type="ORF">HNQ46_000108</name>
</gene>
<dbReference type="InterPro" id="IPR029058">
    <property type="entry name" value="AB_hydrolase_fold"/>
</dbReference>
<reference evidence="1 2" key="1">
    <citation type="submission" date="2020-08" db="EMBL/GenBank/DDBJ databases">
        <title>Genomic Encyclopedia of Type Strains, Phase IV (KMG-IV): sequencing the most valuable type-strain genomes for metagenomic binning, comparative biology and taxonomic classification.</title>
        <authorList>
            <person name="Goeker M."/>
        </authorList>
    </citation>
    <scope>NUCLEOTIDE SEQUENCE [LARGE SCALE GENOMIC DNA]</scope>
    <source>
        <strain evidence="1 2">DSM 17245</strain>
    </source>
</reference>
<comment type="caution">
    <text evidence="1">The sequence shown here is derived from an EMBL/GenBank/DDBJ whole genome shotgun (WGS) entry which is preliminary data.</text>
</comment>
<dbReference type="AlphaFoldDB" id="A0A7W9SDG9"/>